<reference evidence="4" key="1">
    <citation type="submission" date="2023-11" db="EMBL/GenBank/DDBJ databases">
        <authorList>
            <person name="Alioto T."/>
            <person name="Alioto T."/>
            <person name="Gomez Garrido J."/>
        </authorList>
    </citation>
    <scope>NUCLEOTIDE SEQUENCE</scope>
</reference>
<feature type="compositionally biased region" description="Low complexity" evidence="2">
    <location>
        <begin position="333"/>
        <end position="346"/>
    </location>
</feature>
<keyword evidence="1" id="KW-0479">Metal-binding</keyword>
<evidence type="ECO:0000256" key="2">
    <source>
        <dbReference type="SAM" id="MobiDB-lite"/>
    </source>
</evidence>
<feature type="region of interest" description="Disordered" evidence="2">
    <location>
        <begin position="90"/>
        <end position="201"/>
    </location>
</feature>
<evidence type="ECO:0000313" key="4">
    <source>
        <dbReference type="EMBL" id="CAK3761062.1"/>
    </source>
</evidence>
<feature type="zinc finger region" description="C3H1-type" evidence="1">
    <location>
        <begin position="206"/>
        <end position="235"/>
    </location>
</feature>
<feature type="compositionally biased region" description="Polar residues" evidence="2">
    <location>
        <begin position="450"/>
        <end position="467"/>
    </location>
</feature>
<evidence type="ECO:0000256" key="1">
    <source>
        <dbReference type="PROSITE-ProRule" id="PRU00723"/>
    </source>
</evidence>
<keyword evidence="1" id="KW-0862">Zinc</keyword>
<feature type="compositionally biased region" description="Low complexity" evidence="2">
    <location>
        <begin position="299"/>
        <end position="317"/>
    </location>
</feature>
<feature type="region of interest" description="Disordered" evidence="2">
    <location>
        <begin position="270"/>
        <end position="369"/>
    </location>
</feature>
<accession>A0AAI8W0T7</accession>
<dbReference type="AlphaFoldDB" id="A0AAI8W0T7"/>
<proteinExistence type="predicted"/>
<dbReference type="Proteomes" id="UP001296104">
    <property type="component" value="Unassembled WGS sequence"/>
</dbReference>
<dbReference type="PROSITE" id="PS50103">
    <property type="entry name" value="ZF_C3H1"/>
    <property type="match status" value="1"/>
</dbReference>
<dbReference type="GO" id="GO:0008270">
    <property type="term" value="F:zinc ion binding"/>
    <property type="evidence" value="ECO:0007669"/>
    <property type="project" value="UniProtKB-KW"/>
</dbReference>
<evidence type="ECO:0000259" key="3">
    <source>
        <dbReference type="PROSITE" id="PS50103"/>
    </source>
</evidence>
<evidence type="ECO:0000313" key="5">
    <source>
        <dbReference type="Proteomes" id="UP001296104"/>
    </source>
</evidence>
<name>A0AAI8W0T7_9PEZI</name>
<organism evidence="4 5">
    <name type="scientific">Lecanosticta acicola</name>
    <dbReference type="NCBI Taxonomy" id="111012"/>
    <lineage>
        <taxon>Eukaryota</taxon>
        <taxon>Fungi</taxon>
        <taxon>Dikarya</taxon>
        <taxon>Ascomycota</taxon>
        <taxon>Pezizomycotina</taxon>
        <taxon>Dothideomycetes</taxon>
        <taxon>Dothideomycetidae</taxon>
        <taxon>Mycosphaerellales</taxon>
        <taxon>Mycosphaerellaceae</taxon>
        <taxon>Lecanosticta</taxon>
    </lineage>
</organism>
<keyword evidence="1" id="KW-0863">Zinc-finger</keyword>
<feature type="region of interest" description="Disordered" evidence="2">
    <location>
        <begin position="436"/>
        <end position="528"/>
    </location>
</feature>
<dbReference type="EMBL" id="CAVMBE010000001">
    <property type="protein sequence ID" value="CAK3761062.1"/>
    <property type="molecule type" value="Genomic_DNA"/>
</dbReference>
<protein>
    <recommendedName>
        <fullName evidence="3">C3H1-type domain-containing protein</fullName>
    </recommendedName>
</protein>
<keyword evidence="5" id="KW-1185">Reference proteome</keyword>
<feature type="compositionally biased region" description="Basic and acidic residues" evidence="2">
    <location>
        <begin position="468"/>
        <end position="477"/>
    </location>
</feature>
<feature type="domain" description="C3H1-type" evidence="3">
    <location>
        <begin position="206"/>
        <end position="235"/>
    </location>
</feature>
<gene>
    <name evidence="4" type="ORF">LECACI_7A000301</name>
</gene>
<dbReference type="InterPro" id="IPR000571">
    <property type="entry name" value="Znf_CCCH"/>
</dbReference>
<comment type="caution">
    <text evidence="4">The sequence shown here is derived from an EMBL/GenBank/DDBJ whole genome shotgun (WGS) entry which is preliminary data.</text>
</comment>
<feature type="compositionally biased region" description="Basic and acidic residues" evidence="2">
    <location>
        <begin position="287"/>
        <end position="298"/>
    </location>
</feature>
<sequence length="528" mass="56730">MATYNPFYPATGYVSATSTAPGHSRLAYFITRNNGLPVPLIPADELPFSVKLQNVPRVLTPDQTLGLQYAGSAPYTGVTFVLDKEVAGLPMQRSTSGPPGESMHARSQSGAARQFLAPDAHARQALASHASSSPQTLPMRPVSASETAKSWRRTEPLPSSSADRDATQSAIDAILHSSSGAETADRIGYRSRSNITPPPSGVIPDQEKKIYCTHWILQGWCMYEQQGCRYKHEMLDEEGLKSIGIKHTPRWWKEQNAPVKLGFASSAEKRAAAAGTSPPTTVGVLTKPEDWLKARKGSESSIGSSEDGQHSETTAATSEEETLTRKGGKQAVTPSTSSKSSKATSPTLPPARPSTPVQKAVKTREPSTTSDLIDFAPLLPTLSSSRSTSKSTAGYVEILKRAVKVDSKEENPGKSPIARKPAVFVPAGESPEVHIADFKKRERLARNKTTRTPSPVQKTKTTATTSPEAKKDKEAVKIKPTGLQASRWAAAAHAQGHIKRTKSDCRPRRPGSSSPAARKSAADKNEKK</sequence>